<name>A0A0G3CBK2_METBA</name>
<dbReference type="RefSeq" id="WP_048118257.1">
    <property type="nucleotide sequence ID" value="NZ_CP008746.1"/>
</dbReference>
<evidence type="ECO:0000256" key="1">
    <source>
        <dbReference type="SAM" id="Phobius"/>
    </source>
</evidence>
<feature type="transmembrane region" description="Helical" evidence="1">
    <location>
        <begin position="78"/>
        <end position="97"/>
    </location>
</feature>
<dbReference type="Proteomes" id="UP000035331">
    <property type="component" value="Chromosome"/>
</dbReference>
<gene>
    <name evidence="2" type="ORF">MCM1_1002</name>
</gene>
<accession>A0A0G3CBK2</accession>
<dbReference type="GeneID" id="24884685"/>
<evidence type="ECO:0000313" key="3">
    <source>
        <dbReference type="Proteomes" id="UP000035331"/>
    </source>
</evidence>
<dbReference type="GeneID" id="24844654"/>
<keyword evidence="1" id="KW-0472">Membrane</keyword>
<protein>
    <submittedName>
        <fullName evidence="2">Uncharacterized protein</fullName>
    </submittedName>
</protein>
<reference evidence="3" key="1">
    <citation type="submission" date="2014-06" db="EMBL/GenBank/DDBJ databases">
        <title>The complete genome sequence of Methanosarcina barkeri CM1.</title>
        <authorList>
            <consortium name="Pastoral Greenhouse Gas Research Consortium"/>
            <person name="Lambie S.C."/>
            <person name="Leahy S.C."/>
            <person name="Kelly W.J."/>
            <person name="Li D."/>
            <person name="Reilly K."/>
            <person name="Attwood G.T."/>
            <person name="Altermann E."/>
        </authorList>
    </citation>
    <scope>NUCLEOTIDE SEQUENCE [LARGE SCALE GENOMIC DNA]</scope>
    <source>
        <strain evidence="3">CM1</strain>
    </source>
</reference>
<keyword evidence="1" id="KW-1133">Transmembrane helix</keyword>
<organism evidence="2 3">
    <name type="scientific">Methanosarcina barkeri CM1</name>
    <dbReference type="NCBI Taxonomy" id="796385"/>
    <lineage>
        <taxon>Archaea</taxon>
        <taxon>Methanobacteriati</taxon>
        <taxon>Methanobacteriota</taxon>
        <taxon>Stenosarchaea group</taxon>
        <taxon>Methanomicrobia</taxon>
        <taxon>Methanosarcinales</taxon>
        <taxon>Methanosarcinaceae</taxon>
        <taxon>Methanosarcina</taxon>
    </lineage>
</organism>
<dbReference type="AlphaFoldDB" id="A0A0G3CBK2"/>
<keyword evidence="1" id="KW-0812">Transmembrane</keyword>
<feature type="transmembrane region" description="Helical" evidence="1">
    <location>
        <begin position="47"/>
        <end position="66"/>
    </location>
</feature>
<dbReference type="PATRIC" id="fig|796385.3.peg.1258"/>
<proteinExistence type="predicted"/>
<dbReference type="EMBL" id="CP008746">
    <property type="protein sequence ID" value="AKJ38065.1"/>
    <property type="molecule type" value="Genomic_DNA"/>
</dbReference>
<evidence type="ECO:0000313" key="2">
    <source>
        <dbReference type="EMBL" id="AKJ38065.1"/>
    </source>
</evidence>
<sequence length="116" mass="13317">MLDDVSVDYSARETIFVPGVYIRINEDTLRVCLSNHLKRLEKKSRWTTPYAIFATIVITLITSDFHDFIVSGDTWQKIFYIAGIISALWFICSVLSARKSETVDDIINNLIEKAQK</sequence>
<reference evidence="2 3" key="2">
    <citation type="journal article" date="2015" name="Stand. Genomic Sci.">
        <title>The complete genome sequence of the rumen methanogen Methanosarcina barkeri CM1.</title>
        <authorList>
            <person name="Lambie S.C."/>
            <person name="Kelly W.J."/>
            <person name="Leahy S.C."/>
            <person name="Li D."/>
            <person name="Reilly K."/>
            <person name="McAllister T.A."/>
            <person name="Valle E.R."/>
            <person name="Attwood G.T."/>
            <person name="Altermann E."/>
        </authorList>
    </citation>
    <scope>NUCLEOTIDE SEQUENCE [LARGE SCALE GENOMIC DNA]</scope>
    <source>
        <strain evidence="2 3">CM1</strain>
    </source>
</reference>